<feature type="transmembrane region" description="Helical" evidence="6">
    <location>
        <begin position="113"/>
        <end position="133"/>
    </location>
</feature>
<evidence type="ECO:0000313" key="8">
    <source>
        <dbReference type="EMBL" id="TDV48009.1"/>
    </source>
</evidence>
<proteinExistence type="predicted"/>
<feature type="transmembrane region" description="Helical" evidence="6">
    <location>
        <begin position="194"/>
        <end position="214"/>
    </location>
</feature>
<dbReference type="NCBIfam" id="TIGR01297">
    <property type="entry name" value="CDF"/>
    <property type="match status" value="1"/>
</dbReference>
<sequence>MAEKNQSVVTVLVALGANLAVAVLKLIAGLLSGSGALLSEAAHSVGDTSTQILLLTAVRRSERPADRQHPFGYGKERYFWSLLAAFGILVSGAAFSVYQGVHTIVEDSEPSTYAWVNYVVLGIALVLEGTSFLQATRQVRTEADEHDQSVSTQLRGSDDPAPRAVFTEDLSAVIGIVLAGAGVALHQLTGSAVWDGVASIAIGVLLTVVAFLLGQTCKTLLIGRQADPRLVRSVWELLERQPEVDDLVDVQTMLTGTDRVLLCARVDFVDTYTAGDLEQACMRIDGELRERFPDLDEVFIQPVPRSDPDLRERVLRRYGRVLAD</sequence>
<evidence type="ECO:0000313" key="9">
    <source>
        <dbReference type="Proteomes" id="UP000294927"/>
    </source>
</evidence>
<evidence type="ECO:0000256" key="4">
    <source>
        <dbReference type="ARBA" id="ARBA00022989"/>
    </source>
</evidence>
<dbReference type="PANTHER" id="PTHR13414:SF9">
    <property type="entry name" value="PROTON-COUPLED ZINC ANTIPORTER SLC30A9, MITOCHONDRIAL"/>
    <property type="match status" value="1"/>
</dbReference>
<feature type="transmembrane region" description="Helical" evidence="6">
    <location>
        <begin position="7"/>
        <end position="31"/>
    </location>
</feature>
<dbReference type="GO" id="GO:0008324">
    <property type="term" value="F:monoatomic cation transmembrane transporter activity"/>
    <property type="evidence" value="ECO:0007669"/>
    <property type="project" value="InterPro"/>
</dbReference>
<gene>
    <name evidence="8" type="ORF">CLV71_109253</name>
</gene>
<keyword evidence="4 6" id="KW-1133">Transmembrane helix</keyword>
<keyword evidence="2" id="KW-0813">Transport</keyword>
<dbReference type="Proteomes" id="UP000294927">
    <property type="component" value="Unassembled WGS sequence"/>
</dbReference>
<evidence type="ECO:0000259" key="7">
    <source>
        <dbReference type="Pfam" id="PF01545"/>
    </source>
</evidence>
<dbReference type="InterPro" id="IPR058533">
    <property type="entry name" value="Cation_efflux_TM"/>
</dbReference>
<dbReference type="OrthoDB" id="9806522at2"/>
<dbReference type="InterPro" id="IPR002524">
    <property type="entry name" value="Cation_efflux"/>
</dbReference>
<dbReference type="InterPro" id="IPR027469">
    <property type="entry name" value="Cation_efflux_TMD_sf"/>
</dbReference>
<dbReference type="EMBL" id="SOCP01000009">
    <property type="protein sequence ID" value="TDV48009.1"/>
    <property type="molecule type" value="Genomic_DNA"/>
</dbReference>
<keyword evidence="3 6" id="KW-0812">Transmembrane</keyword>
<feature type="transmembrane region" description="Helical" evidence="6">
    <location>
        <begin position="78"/>
        <end position="101"/>
    </location>
</feature>
<name>A0A4R7VG24_9PSEU</name>
<comment type="caution">
    <text evidence="8">The sequence shown here is derived from an EMBL/GenBank/DDBJ whole genome shotgun (WGS) entry which is preliminary data.</text>
</comment>
<dbReference type="InterPro" id="IPR040177">
    <property type="entry name" value="SLC30A9"/>
</dbReference>
<dbReference type="RefSeq" id="WP_133905278.1">
    <property type="nucleotide sequence ID" value="NZ_SOCP01000009.1"/>
</dbReference>
<reference evidence="8 9" key="1">
    <citation type="submission" date="2019-03" db="EMBL/GenBank/DDBJ databases">
        <title>Genomic Encyclopedia of Archaeal and Bacterial Type Strains, Phase II (KMG-II): from individual species to whole genera.</title>
        <authorList>
            <person name="Goeker M."/>
        </authorList>
    </citation>
    <scope>NUCLEOTIDE SEQUENCE [LARGE SCALE GENOMIC DNA]</scope>
    <source>
        <strain evidence="8 9">DSM 45499</strain>
    </source>
</reference>
<feature type="domain" description="Cation efflux protein transmembrane" evidence="7">
    <location>
        <begin position="11"/>
        <end position="214"/>
    </location>
</feature>
<organism evidence="8 9">
    <name type="scientific">Actinophytocola oryzae</name>
    <dbReference type="NCBI Taxonomy" id="502181"/>
    <lineage>
        <taxon>Bacteria</taxon>
        <taxon>Bacillati</taxon>
        <taxon>Actinomycetota</taxon>
        <taxon>Actinomycetes</taxon>
        <taxon>Pseudonocardiales</taxon>
        <taxon>Pseudonocardiaceae</taxon>
    </lineage>
</organism>
<dbReference type="GO" id="GO:0006829">
    <property type="term" value="P:zinc ion transport"/>
    <property type="evidence" value="ECO:0007669"/>
    <property type="project" value="InterPro"/>
</dbReference>
<dbReference type="PANTHER" id="PTHR13414">
    <property type="entry name" value="HUEL-CATION TRANSPORTER"/>
    <property type="match status" value="1"/>
</dbReference>
<accession>A0A4R7VG24</accession>
<evidence type="ECO:0000256" key="6">
    <source>
        <dbReference type="SAM" id="Phobius"/>
    </source>
</evidence>
<dbReference type="AlphaFoldDB" id="A0A4R7VG24"/>
<comment type="subcellular location">
    <subcellularLocation>
        <location evidence="1">Membrane</location>
        <topology evidence="1">Multi-pass membrane protein</topology>
    </subcellularLocation>
</comment>
<evidence type="ECO:0000256" key="2">
    <source>
        <dbReference type="ARBA" id="ARBA00022448"/>
    </source>
</evidence>
<evidence type="ECO:0000256" key="5">
    <source>
        <dbReference type="ARBA" id="ARBA00023136"/>
    </source>
</evidence>
<evidence type="ECO:0000256" key="1">
    <source>
        <dbReference type="ARBA" id="ARBA00004141"/>
    </source>
</evidence>
<dbReference type="SUPFAM" id="SSF160240">
    <property type="entry name" value="Cation efflux protein cytoplasmic domain-like"/>
    <property type="match status" value="1"/>
</dbReference>
<dbReference type="SUPFAM" id="SSF161111">
    <property type="entry name" value="Cation efflux protein transmembrane domain-like"/>
    <property type="match status" value="1"/>
</dbReference>
<dbReference type="InterPro" id="IPR036837">
    <property type="entry name" value="Cation_efflux_CTD_sf"/>
</dbReference>
<dbReference type="Gene3D" id="1.20.1510.10">
    <property type="entry name" value="Cation efflux protein transmembrane domain"/>
    <property type="match status" value="1"/>
</dbReference>
<evidence type="ECO:0000256" key="3">
    <source>
        <dbReference type="ARBA" id="ARBA00022692"/>
    </source>
</evidence>
<protein>
    <submittedName>
        <fullName evidence="8">Cation diffusion facilitator family transporter</fullName>
    </submittedName>
</protein>
<dbReference type="GO" id="GO:0016020">
    <property type="term" value="C:membrane"/>
    <property type="evidence" value="ECO:0007669"/>
    <property type="project" value="UniProtKB-SubCell"/>
</dbReference>
<keyword evidence="9" id="KW-1185">Reference proteome</keyword>
<dbReference type="Pfam" id="PF01545">
    <property type="entry name" value="Cation_efflux"/>
    <property type="match status" value="1"/>
</dbReference>
<keyword evidence="5 6" id="KW-0472">Membrane</keyword>